<proteinExistence type="predicted"/>
<reference evidence="1" key="1">
    <citation type="submission" date="2021-12" db="EMBL/GenBank/DDBJ databases">
        <authorList>
            <person name="King R."/>
        </authorList>
    </citation>
    <scope>NUCLEOTIDE SEQUENCE</scope>
</reference>
<gene>
    <name evidence="1" type="ORF">CINC_LOCUS6093</name>
</gene>
<sequence>MHLSEIGSGLHLGLQVTMELISQVQVCSQPMCHFEPTGCVSFPYRHTSNFFFKLSPLPVAQAMMEQHSSTGDSKHRGSLSRRPRRMYGCLQRGEQSNIPPAIHSQVSSQPRSIRSPILKLTSFSLHVSISSDPRSAVISG</sequence>
<evidence type="ECO:0000313" key="2">
    <source>
        <dbReference type="Proteomes" id="UP001154114"/>
    </source>
</evidence>
<dbReference type="AlphaFoldDB" id="A0A9N8L4B9"/>
<dbReference type="EMBL" id="LR824023">
    <property type="protein sequence ID" value="CAD0203782.1"/>
    <property type="molecule type" value="Genomic_DNA"/>
</dbReference>
<evidence type="ECO:0000313" key="1">
    <source>
        <dbReference type="EMBL" id="CAD0203782.1"/>
    </source>
</evidence>
<protein>
    <submittedName>
        <fullName evidence="1">Uncharacterized protein</fullName>
    </submittedName>
</protein>
<dbReference type="Proteomes" id="UP001154114">
    <property type="component" value="Chromosome 20"/>
</dbReference>
<keyword evidence="2" id="KW-1185">Reference proteome</keyword>
<accession>A0A9N8L4B9</accession>
<name>A0A9N8L4B9_CHRIL</name>
<organism evidence="1 2">
    <name type="scientific">Chrysodeixis includens</name>
    <name type="common">Soybean looper</name>
    <name type="synonym">Pseudoplusia includens</name>
    <dbReference type="NCBI Taxonomy" id="689277"/>
    <lineage>
        <taxon>Eukaryota</taxon>
        <taxon>Metazoa</taxon>
        <taxon>Ecdysozoa</taxon>
        <taxon>Arthropoda</taxon>
        <taxon>Hexapoda</taxon>
        <taxon>Insecta</taxon>
        <taxon>Pterygota</taxon>
        <taxon>Neoptera</taxon>
        <taxon>Endopterygota</taxon>
        <taxon>Lepidoptera</taxon>
        <taxon>Glossata</taxon>
        <taxon>Ditrysia</taxon>
        <taxon>Noctuoidea</taxon>
        <taxon>Noctuidae</taxon>
        <taxon>Plusiinae</taxon>
        <taxon>Chrysodeixis</taxon>
    </lineage>
</organism>